<keyword evidence="2" id="KW-0808">Transferase</keyword>
<dbReference type="Pfam" id="PF13410">
    <property type="entry name" value="GST_C_2"/>
    <property type="match status" value="1"/>
</dbReference>
<dbReference type="InterPro" id="IPR050983">
    <property type="entry name" value="GST_Omega/HSP26"/>
</dbReference>
<evidence type="ECO:0000313" key="3">
    <source>
        <dbReference type="Proteomes" id="UP000032668"/>
    </source>
</evidence>
<dbReference type="GO" id="GO:0005737">
    <property type="term" value="C:cytoplasm"/>
    <property type="evidence" value="ECO:0007669"/>
    <property type="project" value="TreeGrafter"/>
</dbReference>
<dbReference type="CDD" id="cd03194">
    <property type="entry name" value="GST_C_3"/>
    <property type="match status" value="1"/>
</dbReference>
<dbReference type="STRING" id="1120923.SAMN02746095_03255"/>
<dbReference type="Pfam" id="PF13409">
    <property type="entry name" value="GST_N_2"/>
    <property type="match status" value="1"/>
</dbReference>
<dbReference type="InterPro" id="IPR036282">
    <property type="entry name" value="Glutathione-S-Trfase_C_sf"/>
</dbReference>
<protein>
    <submittedName>
        <fullName evidence="2">Glutathione S-transferase</fullName>
    </submittedName>
</protein>
<sequence length="219" mass="23916">MTAKLYLGTARYSSWSLRGWLLVRLAGLRAEEIFVPLAGGNSPEVKKVSPSGTVPYLEHDGAQVWESLAIAEYCADITPSLWPAERLAKARARAIAAEMHAGFRALRIAMPMVLGRNDYAGLGQNSECLADIARIEELWADTRAVFGAGGPYLFGTHFNAADAMYAPIAARLLTYQPPLSVASRAYCDAVRAHPLVAEWYGIAAKEPDSWKLEKYESLA</sequence>
<dbReference type="Gene3D" id="3.40.30.10">
    <property type="entry name" value="Glutaredoxin"/>
    <property type="match status" value="1"/>
</dbReference>
<organism evidence="2 3">
    <name type="scientific">Acidocella aminolytica 101 = DSM 11237</name>
    <dbReference type="NCBI Taxonomy" id="1120923"/>
    <lineage>
        <taxon>Bacteria</taxon>
        <taxon>Pseudomonadati</taxon>
        <taxon>Pseudomonadota</taxon>
        <taxon>Alphaproteobacteria</taxon>
        <taxon>Acetobacterales</taxon>
        <taxon>Acidocellaceae</taxon>
        <taxon>Acidocella</taxon>
    </lineage>
</organism>
<dbReference type="InterPro" id="IPR040079">
    <property type="entry name" value="Glutathione_S-Trfase"/>
</dbReference>
<dbReference type="PANTHER" id="PTHR43968">
    <property type="match status" value="1"/>
</dbReference>
<dbReference type="Proteomes" id="UP000032668">
    <property type="component" value="Unassembled WGS sequence"/>
</dbReference>
<feature type="domain" description="GST N-terminal" evidence="1">
    <location>
        <begin position="3"/>
        <end position="82"/>
    </location>
</feature>
<dbReference type="PROSITE" id="PS50404">
    <property type="entry name" value="GST_NTER"/>
    <property type="match status" value="1"/>
</dbReference>
<accession>A0A0D6PLT6</accession>
<dbReference type="SUPFAM" id="SSF47616">
    <property type="entry name" value="GST C-terminal domain-like"/>
    <property type="match status" value="1"/>
</dbReference>
<proteinExistence type="predicted"/>
<dbReference type="RefSeq" id="WP_048880120.1">
    <property type="nucleotide sequence ID" value="NZ_BANC01000112.1"/>
</dbReference>
<dbReference type="InterPro" id="IPR004045">
    <property type="entry name" value="Glutathione_S-Trfase_N"/>
</dbReference>
<comment type="caution">
    <text evidence="2">The sequence shown here is derived from an EMBL/GenBank/DDBJ whole genome shotgun (WGS) entry which is preliminary data.</text>
</comment>
<dbReference type="GO" id="GO:0016740">
    <property type="term" value="F:transferase activity"/>
    <property type="evidence" value="ECO:0007669"/>
    <property type="project" value="UniProtKB-KW"/>
</dbReference>
<gene>
    <name evidence="2" type="ORF">Aam_114_021</name>
</gene>
<dbReference type="SUPFAM" id="SSF52833">
    <property type="entry name" value="Thioredoxin-like"/>
    <property type="match status" value="1"/>
</dbReference>
<dbReference type="AlphaFoldDB" id="A0A0D6PLT6"/>
<evidence type="ECO:0000313" key="2">
    <source>
        <dbReference type="EMBL" id="GAN81734.1"/>
    </source>
</evidence>
<dbReference type="PANTHER" id="PTHR43968:SF6">
    <property type="entry name" value="GLUTATHIONE S-TRANSFERASE OMEGA"/>
    <property type="match status" value="1"/>
</dbReference>
<keyword evidence="3" id="KW-1185">Reference proteome</keyword>
<dbReference type="InterPro" id="IPR036249">
    <property type="entry name" value="Thioredoxin-like_sf"/>
</dbReference>
<evidence type="ECO:0000259" key="1">
    <source>
        <dbReference type="PROSITE" id="PS50404"/>
    </source>
</evidence>
<dbReference type="SFLD" id="SFLDS00019">
    <property type="entry name" value="Glutathione_Transferase_(cytos"/>
    <property type="match status" value="1"/>
</dbReference>
<reference evidence="2 3" key="1">
    <citation type="submission" date="2012-11" db="EMBL/GenBank/DDBJ databases">
        <title>Whole genome sequence of Acidocella aminolytica 101 = DSM 11237.</title>
        <authorList>
            <person name="Azuma Y."/>
            <person name="Higashiura N."/>
            <person name="Hirakawa H."/>
            <person name="Matsushita K."/>
        </authorList>
    </citation>
    <scope>NUCLEOTIDE SEQUENCE [LARGE SCALE GENOMIC DNA]</scope>
    <source>
        <strain evidence="3">101 / DSM 11237</strain>
    </source>
</reference>
<dbReference type="OrthoDB" id="9799538at2"/>
<dbReference type="EMBL" id="BANC01000112">
    <property type="protein sequence ID" value="GAN81734.1"/>
    <property type="molecule type" value="Genomic_DNA"/>
</dbReference>
<dbReference type="Gene3D" id="1.20.1050.10">
    <property type="match status" value="1"/>
</dbReference>
<name>A0A0D6PLT6_9PROT</name>